<evidence type="ECO:0000313" key="2">
    <source>
        <dbReference type="EMBL" id="KAF9588763.1"/>
    </source>
</evidence>
<dbReference type="Pfam" id="PF08268">
    <property type="entry name" value="FBA_3"/>
    <property type="match status" value="2"/>
</dbReference>
<name>A0A835H101_9MAGN</name>
<dbReference type="Proteomes" id="UP000631114">
    <property type="component" value="Unassembled WGS sequence"/>
</dbReference>
<dbReference type="PANTHER" id="PTHR31111:SF136">
    <property type="entry name" value="F-BOX ASSOCIATED DOMAIN-CONTAINING PROTEIN"/>
    <property type="match status" value="1"/>
</dbReference>
<dbReference type="AlphaFoldDB" id="A0A835H101"/>
<reference evidence="2 3" key="1">
    <citation type="submission" date="2020-10" db="EMBL/GenBank/DDBJ databases">
        <title>The Coptis chinensis genome and diversification of protoberbering-type alkaloids.</title>
        <authorList>
            <person name="Wang B."/>
            <person name="Shu S."/>
            <person name="Song C."/>
            <person name="Liu Y."/>
        </authorList>
    </citation>
    <scope>NUCLEOTIDE SEQUENCE [LARGE SCALE GENOMIC DNA]</scope>
    <source>
        <strain evidence="2">HL-2020</strain>
        <tissue evidence="2">Leaf</tissue>
    </source>
</reference>
<accession>A0A835H101</accession>
<dbReference type="InterPro" id="IPR017451">
    <property type="entry name" value="F-box-assoc_interact_dom"/>
</dbReference>
<gene>
    <name evidence="2" type="ORF">IFM89_015490</name>
</gene>
<evidence type="ECO:0000259" key="1">
    <source>
        <dbReference type="Pfam" id="PF08268"/>
    </source>
</evidence>
<dbReference type="EMBL" id="JADFTS010000009">
    <property type="protein sequence ID" value="KAF9588763.1"/>
    <property type="molecule type" value="Genomic_DNA"/>
</dbReference>
<dbReference type="NCBIfam" id="TIGR01640">
    <property type="entry name" value="F_box_assoc_1"/>
    <property type="match status" value="2"/>
</dbReference>
<feature type="domain" description="F-box associated beta-propeller type 3" evidence="1">
    <location>
        <begin position="393"/>
        <end position="651"/>
    </location>
</feature>
<evidence type="ECO:0000313" key="3">
    <source>
        <dbReference type="Proteomes" id="UP000631114"/>
    </source>
</evidence>
<dbReference type="PANTHER" id="PTHR31111">
    <property type="entry name" value="BNAA05G37150D PROTEIN-RELATED"/>
    <property type="match status" value="1"/>
</dbReference>
<comment type="caution">
    <text evidence="2">The sequence shown here is derived from an EMBL/GenBank/DDBJ whole genome shotgun (WGS) entry which is preliminary data.</text>
</comment>
<organism evidence="2 3">
    <name type="scientific">Coptis chinensis</name>
    <dbReference type="NCBI Taxonomy" id="261450"/>
    <lineage>
        <taxon>Eukaryota</taxon>
        <taxon>Viridiplantae</taxon>
        <taxon>Streptophyta</taxon>
        <taxon>Embryophyta</taxon>
        <taxon>Tracheophyta</taxon>
        <taxon>Spermatophyta</taxon>
        <taxon>Magnoliopsida</taxon>
        <taxon>Ranunculales</taxon>
        <taxon>Ranunculaceae</taxon>
        <taxon>Coptidoideae</taxon>
        <taxon>Coptis</taxon>
    </lineage>
</organism>
<keyword evidence="3" id="KW-1185">Reference proteome</keyword>
<dbReference type="OrthoDB" id="1894463at2759"/>
<sequence>MHFNRSTQADNQSTFIFLPCDRHPVDYYVVEKDGDSPLFKATMIEYPRSKIRSHVLLLCTNGLFCFTYRDFIASNNGNVWRTCIYNPARKDFVNLPRFEFPEYSITSVVCGFGFDRHSKDYKVVQIFRRRSGFFTDSVRKEVHLLTLGTNTWRELDVPDLFLQCPVSGESSAFVNGFVYWLSTNKQIMWFDMALENFGFIQIPESVYLTNYEVELFEDQTLQVINLSGCLSVADYSLLDRITIWTMKDYNIKDSWNKIIIYKNFVVDKMIRCDAEVRIISLWKKGEVLLLYDSRVLISYNLESKSYTRLQIDGLPEKKNGKGYIAFPYIGNLTSLSTQTDNQSTFLSLAGSSSLPSGRRVFYIVEASESSLLFKATKIKLPSSQQLHLDARCFVNGLLCFYLPTPIPEIPMPSSTRLHRTIKLFPDGHTYICNPGTRECVKLPSLNSTELKQGVLLPGFGFDHSIKQFKVVQMFYWCNKYNGLAIEAQVLTLGPNSWRNLKNVPEEICVRHSTVVVNGSVHWLTNGTHSILSFDLETENFGYLATPQLACLVTGYEIVTLRIMNLEGCLAITDSSYYDHIDVWIMKDYGVKESWSKVVSIRNAVEFVTILPISLGKNGEIILLCNSSILVSYKIESGIYTRLVIAGLPQYNLDDNKYLYDVHPYVGNLLSLQPAESRCNHEEEMRVQY</sequence>
<feature type="domain" description="F-box associated beta-propeller type 3" evidence="1">
    <location>
        <begin position="38"/>
        <end position="320"/>
    </location>
</feature>
<dbReference type="InterPro" id="IPR013187">
    <property type="entry name" value="F-box-assoc_dom_typ3"/>
</dbReference>
<protein>
    <recommendedName>
        <fullName evidence="1">F-box associated beta-propeller type 3 domain-containing protein</fullName>
    </recommendedName>
</protein>
<proteinExistence type="predicted"/>